<gene>
    <name evidence="5" type="ORF">GCM10007888_32060</name>
    <name evidence="4" type="ORF">MOX02_25840</name>
</gene>
<keyword evidence="2 4" id="KW-0808">Transferase</keyword>
<reference evidence="5" key="1">
    <citation type="journal article" date="2014" name="Int. J. Syst. Evol. Microbiol.">
        <title>Complete genome of a new Firmicutes species belonging to the dominant human colonic microbiota ('Ruminococcus bicirculans') reveals two chromosomes and a selective capacity to utilize plant glucans.</title>
        <authorList>
            <consortium name="NISC Comparative Sequencing Program"/>
            <person name="Wegmann U."/>
            <person name="Louis P."/>
            <person name="Goesmann A."/>
            <person name="Henrissat B."/>
            <person name="Duncan S.H."/>
            <person name="Flint H.J."/>
        </authorList>
    </citation>
    <scope>NUCLEOTIDE SEQUENCE</scope>
    <source>
        <strain evidence="5">NBRC 107715</strain>
    </source>
</reference>
<evidence type="ECO:0000259" key="3">
    <source>
        <dbReference type="Pfam" id="PF10017"/>
    </source>
</evidence>
<dbReference type="EMBL" id="BSPK01000053">
    <property type="protein sequence ID" value="GLS64825.1"/>
    <property type="molecule type" value="Genomic_DNA"/>
</dbReference>
<reference evidence="7" key="2">
    <citation type="journal article" date="2019" name="Int. J. Syst. Evol. Microbiol.">
        <title>The Global Catalogue of Microorganisms (GCM) 10K type strain sequencing project: providing services to taxonomists for standard genome sequencing and annotation.</title>
        <authorList>
            <consortium name="The Broad Institute Genomics Platform"/>
            <consortium name="The Broad Institute Genome Sequencing Center for Infectious Disease"/>
            <person name="Wu L."/>
            <person name="Ma J."/>
        </authorList>
    </citation>
    <scope>NUCLEOTIDE SEQUENCE [LARGE SCALE GENOMIC DNA]</scope>
    <source>
        <strain evidence="7">NBRC 107715</strain>
    </source>
</reference>
<keyword evidence="7" id="KW-1185">Reference proteome</keyword>
<keyword evidence="1 4" id="KW-0489">Methyltransferase</keyword>
<name>A0A512J3L3_9HYPH</name>
<protein>
    <submittedName>
        <fullName evidence="4">Dimethylhistidine N-methyltransferase</fullName>
    </submittedName>
</protein>
<evidence type="ECO:0000313" key="5">
    <source>
        <dbReference type="EMBL" id="GLS64825.1"/>
    </source>
</evidence>
<dbReference type="OrthoDB" id="5289726at2"/>
<dbReference type="InterPro" id="IPR019257">
    <property type="entry name" value="MeTrfase_dom"/>
</dbReference>
<dbReference type="SUPFAM" id="SSF53335">
    <property type="entry name" value="S-adenosyl-L-methionine-dependent methyltransferases"/>
    <property type="match status" value="1"/>
</dbReference>
<dbReference type="InterPro" id="IPR029063">
    <property type="entry name" value="SAM-dependent_MTases_sf"/>
</dbReference>
<dbReference type="InterPro" id="IPR051128">
    <property type="entry name" value="EgtD_Methyltrsf_superfamily"/>
</dbReference>
<dbReference type="EMBL" id="BJZU01000048">
    <property type="protein sequence ID" value="GEP04546.1"/>
    <property type="molecule type" value="Genomic_DNA"/>
</dbReference>
<dbReference type="Pfam" id="PF10017">
    <property type="entry name" value="Methyltransf_33"/>
    <property type="match status" value="1"/>
</dbReference>
<dbReference type="PANTHER" id="PTHR43397">
    <property type="entry name" value="ERGOTHIONEINE BIOSYNTHESIS PROTEIN 1"/>
    <property type="match status" value="1"/>
</dbReference>
<evidence type="ECO:0000313" key="4">
    <source>
        <dbReference type="EMBL" id="GEP04546.1"/>
    </source>
</evidence>
<evidence type="ECO:0000313" key="7">
    <source>
        <dbReference type="Proteomes" id="UP001156856"/>
    </source>
</evidence>
<dbReference type="NCBIfam" id="TIGR03438">
    <property type="entry name" value="egtD_ergothio"/>
    <property type="match status" value="1"/>
</dbReference>
<dbReference type="AlphaFoldDB" id="A0A512J3L3"/>
<evidence type="ECO:0000313" key="6">
    <source>
        <dbReference type="Proteomes" id="UP000321960"/>
    </source>
</evidence>
<proteinExistence type="predicted"/>
<comment type="caution">
    <text evidence="4">The sequence shown here is derived from an EMBL/GenBank/DDBJ whole genome shotgun (WGS) entry which is preliminary data.</text>
</comment>
<dbReference type="GO" id="GO:0032259">
    <property type="term" value="P:methylation"/>
    <property type="evidence" value="ECO:0007669"/>
    <property type="project" value="UniProtKB-KW"/>
</dbReference>
<dbReference type="Proteomes" id="UP001156856">
    <property type="component" value="Unassembled WGS sequence"/>
</dbReference>
<feature type="domain" description="Histidine-specific methyltransferase SAM-dependent" evidence="3">
    <location>
        <begin position="24"/>
        <end position="326"/>
    </location>
</feature>
<dbReference type="InterPro" id="IPR017804">
    <property type="entry name" value="MeTrfase_EgtD-like"/>
</dbReference>
<sequence length="328" mass="34558">MTIKPVFADATPIGPLPEPSGFLDDVVAGLGAARKSLPAKYFYDAAGSDLFEAITRLPEYYPTRTELGILDAAGPEIAAVLPRRATLVEFGSGSTAKVRRLLRHLPNLSAYVPVDVSESFLRSEAEALRADVPALHIEPVAADFTKPFALPADLAGGPGGAAAAGFFPGSTIGNFEPAEAGRLLAQFGAVLGAGASLIVGVDLVKDRAVLEAAYDDAAGVTAAFNLNLLTRINRELGGDFEAGGFAHRALFNAEESRIEMHLVSARAQTVRVGGLPFRFAPGETIHTENSYKYTIEGFRSLAAGAGWAPGAVWTDPERLFSVHALRRA</sequence>
<accession>A0A512J3L3</accession>
<reference evidence="4 6" key="3">
    <citation type="submission" date="2019-07" db="EMBL/GenBank/DDBJ databases">
        <title>Whole genome shotgun sequence of Methylobacterium oxalidis NBRC 107715.</title>
        <authorList>
            <person name="Hosoyama A."/>
            <person name="Uohara A."/>
            <person name="Ohji S."/>
            <person name="Ichikawa N."/>
        </authorList>
    </citation>
    <scope>NUCLEOTIDE SEQUENCE [LARGE SCALE GENOMIC DNA]</scope>
    <source>
        <strain evidence="4 6">NBRC 107715</strain>
    </source>
</reference>
<dbReference type="PIRSF" id="PIRSF018005">
    <property type="entry name" value="UCP018005"/>
    <property type="match status" value="1"/>
</dbReference>
<evidence type="ECO:0000256" key="1">
    <source>
        <dbReference type="ARBA" id="ARBA00022603"/>
    </source>
</evidence>
<evidence type="ECO:0000256" key="2">
    <source>
        <dbReference type="ARBA" id="ARBA00022679"/>
    </source>
</evidence>
<dbReference type="InterPro" id="IPR035094">
    <property type="entry name" value="EgtD"/>
</dbReference>
<dbReference type="RefSeq" id="WP_147026168.1">
    <property type="nucleotide sequence ID" value="NZ_BJZU01000048.1"/>
</dbReference>
<dbReference type="Gene3D" id="3.40.50.150">
    <property type="entry name" value="Vaccinia Virus protein VP39"/>
    <property type="match status" value="1"/>
</dbReference>
<dbReference type="Proteomes" id="UP000321960">
    <property type="component" value="Unassembled WGS sequence"/>
</dbReference>
<dbReference type="PANTHER" id="PTHR43397:SF1">
    <property type="entry name" value="ERGOTHIONEINE BIOSYNTHESIS PROTEIN 1"/>
    <property type="match status" value="1"/>
</dbReference>
<reference evidence="5" key="4">
    <citation type="submission" date="2023-01" db="EMBL/GenBank/DDBJ databases">
        <title>Draft genome sequence of Methylobacterium oxalidis strain NBRC 107715.</title>
        <authorList>
            <person name="Sun Q."/>
            <person name="Mori K."/>
        </authorList>
    </citation>
    <scope>NUCLEOTIDE SEQUENCE</scope>
    <source>
        <strain evidence="5">NBRC 107715</strain>
    </source>
</reference>
<dbReference type="GO" id="GO:0008168">
    <property type="term" value="F:methyltransferase activity"/>
    <property type="evidence" value="ECO:0007669"/>
    <property type="project" value="UniProtKB-KW"/>
</dbReference>
<organism evidence="4 6">
    <name type="scientific">Methylobacterium oxalidis</name>
    <dbReference type="NCBI Taxonomy" id="944322"/>
    <lineage>
        <taxon>Bacteria</taxon>
        <taxon>Pseudomonadati</taxon>
        <taxon>Pseudomonadota</taxon>
        <taxon>Alphaproteobacteria</taxon>
        <taxon>Hyphomicrobiales</taxon>
        <taxon>Methylobacteriaceae</taxon>
        <taxon>Methylobacterium</taxon>
    </lineage>
</organism>